<reference evidence="1" key="2">
    <citation type="journal article" date="2022" name="Proc. Natl. Acad. Sci. U.S.A.">
        <title>Diploid-dominant life cycles characterize the early evolution of Fungi.</title>
        <authorList>
            <person name="Amses K.R."/>
            <person name="Simmons D.R."/>
            <person name="Longcore J.E."/>
            <person name="Mondo S.J."/>
            <person name="Seto K."/>
            <person name="Jeronimo G.H."/>
            <person name="Bonds A.E."/>
            <person name="Quandt C.A."/>
            <person name="Davis W.J."/>
            <person name="Chang Y."/>
            <person name="Federici B.A."/>
            <person name="Kuo A."/>
            <person name="LaButti K."/>
            <person name="Pangilinan J."/>
            <person name="Andreopoulos W."/>
            <person name="Tritt A."/>
            <person name="Riley R."/>
            <person name="Hundley H."/>
            <person name="Johnson J."/>
            <person name="Lipzen A."/>
            <person name="Barry K."/>
            <person name="Lang B.F."/>
            <person name="Cuomo C.A."/>
            <person name="Buchler N.E."/>
            <person name="Grigoriev I.V."/>
            <person name="Spatafora J.W."/>
            <person name="Stajich J.E."/>
            <person name="James T.Y."/>
        </authorList>
    </citation>
    <scope>NUCLEOTIDE SEQUENCE</scope>
    <source>
        <strain evidence="1">AG</strain>
    </source>
</reference>
<keyword evidence="2" id="KW-1185">Reference proteome</keyword>
<reference evidence="1" key="1">
    <citation type="submission" date="2021-06" db="EMBL/GenBank/DDBJ databases">
        <authorList>
            <consortium name="DOE Joint Genome Institute"/>
            <person name="Mondo S.J."/>
            <person name="Amses K.R."/>
            <person name="Simmons D.R."/>
            <person name="Longcore J.E."/>
            <person name="Seto K."/>
            <person name="Alves G.H."/>
            <person name="Bonds A.E."/>
            <person name="Quandt C.A."/>
            <person name="Davis W.J."/>
            <person name="Chang Y."/>
            <person name="Letcher P.M."/>
            <person name="Powell M.J."/>
            <person name="Kuo A."/>
            <person name="Labutti K."/>
            <person name="Pangilinan J."/>
            <person name="Andreopoulos W."/>
            <person name="Tritt A."/>
            <person name="Riley R."/>
            <person name="Hundley H."/>
            <person name="Johnson J."/>
            <person name="Lipzen A."/>
            <person name="Barry K."/>
            <person name="Berbee M.L."/>
            <person name="Buchler N.E."/>
            <person name="Grigoriev I.V."/>
            <person name="Spatafora J.W."/>
            <person name="Stajich J.E."/>
            <person name="James T.Y."/>
        </authorList>
    </citation>
    <scope>NUCLEOTIDE SEQUENCE</scope>
    <source>
        <strain evidence="1">AG</strain>
    </source>
</reference>
<evidence type="ECO:0000313" key="1">
    <source>
        <dbReference type="EMBL" id="KAI8580105.1"/>
    </source>
</evidence>
<comment type="caution">
    <text evidence="1">The sequence shown here is derived from an EMBL/GenBank/DDBJ whole genome shotgun (WGS) entry which is preliminary data.</text>
</comment>
<dbReference type="EMBL" id="MU620915">
    <property type="protein sequence ID" value="KAI8580105.1"/>
    <property type="molecule type" value="Genomic_DNA"/>
</dbReference>
<proteinExistence type="predicted"/>
<gene>
    <name evidence="1" type="ORF">K450DRAFT_239434</name>
</gene>
<dbReference type="GeneID" id="75914107"/>
<dbReference type="RefSeq" id="XP_051445109.1">
    <property type="nucleotide sequence ID" value="XM_051588762.1"/>
</dbReference>
<accession>A0AAD5ED70</accession>
<protein>
    <submittedName>
        <fullName evidence="1">Uncharacterized protein</fullName>
    </submittedName>
</protein>
<sequence length="157" mass="18716">MNTKRPIASESDELHRSVTPIWNPYLGTRICKVIIARSTWGSKRLMTENWIEVVFSQTLTEDLACKHDIKLNSSPWRIFPKKKKKVMIELCFFSFFHLRDFEPKTHIFNRSHMKSCSWMPFEVHRHSSDKNNLFFFFSPSSHWIGSHRNLRVIVISF</sequence>
<name>A0AAD5ED70_UMBRA</name>
<evidence type="ECO:0000313" key="2">
    <source>
        <dbReference type="Proteomes" id="UP001206595"/>
    </source>
</evidence>
<dbReference type="Proteomes" id="UP001206595">
    <property type="component" value="Unassembled WGS sequence"/>
</dbReference>
<organism evidence="1 2">
    <name type="scientific">Umbelopsis ramanniana AG</name>
    <dbReference type="NCBI Taxonomy" id="1314678"/>
    <lineage>
        <taxon>Eukaryota</taxon>
        <taxon>Fungi</taxon>
        <taxon>Fungi incertae sedis</taxon>
        <taxon>Mucoromycota</taxon>
        <taxon>Mucoromycotina</taxon>
        <taxon>Umbelopsidomycetes</taxon>
        <taxon>Umbelopsidales</taxon>
        <taxon>Umbelopsidaceae</taxon>
        <taxon>Umbelopsis</taxon>
    </lineage>
</organism>
<dbReference type="AlphaFoldDB" id="A0AAD5ED70"/>